<evidence type="ECO:0000256" key="1">
    <source>
        <dbReference type="SAM" id="Phobius"/>
    </source>
</evidence>
<feature type="transmembrane region" description="Helical" evidence="1">
    <location>
        <begin position="21"/>
        <end position="43"/>
    </location>
</feature>
<protein>
    <submittedName>
        <fullName evidence="3">Pilus assembly protein</fullName>
    </submittedName>
</protein>
<dbReference type="AlphaFoldDB" id="A0A5C4W0L1"/>
<evidence type="ECO:0000259" key="2">
    <source>
        <dbReference type="Pfam" id="PF07811"/>
    </source>
</evidence>
<proteinExistence type="predicted"/>
<evidence type="ECO:0000313" key="4">
    <source>
        <dbReference type="Proteomes" id="UP000313231"/>
    </source>
</evidence>
<keyword evidence="1" id="KW-0812">Transmembrane</keyword>
<keyword evidence="4" id="KW-1185">Reference proteome</keyword>
<accession>A0A5C4W0L1</accession>
<feature type="domain" description="TadE-like" evidence="2">
    <location>
        <begin position="17"/>
        <end position="59"/>
    </location>
</feature>
<keyword evidence="1" id="KW-0472">Membrane</keyword>
<comment type="caution">
    <text evidence="3">The sequence shown here is derived from an EMBL/GenBank/DDBJ whole genome shotgun (WGS) entry which is preliminary data.</text>
</comment>
<reference evidence="3 4" key="1">
    <citation type="journal article" date="2016" name="Int. J. Syst. Evol. Microbiol.">
        <title>Nocardioides albidus sp. nov., an actinobacterium isolated from garden soil.</title>
        <authorList>
            <person name="Singh H."/>
            <person name="Du J."/>
            <person name="Trinh H."/>
            <person name="Won K."/>
            <person name="Yang J.E."/>
            <person name="Yin C."/>
            <person name="Kook M."/>
            <person name="Yi T.H."/>
        </authorList>
    </citation>
    <scope>NUCLEOTIDE SEQUENCE [LARGE SCALE GENOMIC DNA]</scope>
    <source>
        <strain evidence="3 4">CCTCC AB 2015297</strain>
    </source>
</reference>
<evidence type="ECO:0000313" key="3">
    <source>
        <dbReference type="EMBL" id="TNM41116.1"/>
    </source>
</evidence>
<dbReference type="EMBL" id="VDMP01000022">
    <property type="protein sequence ID" value="TNM41116.1"/>
    <property type="molecule type" value="Genomic_DNA"/>
</dbReference>
<name>A0A5C4W0L1_9ACTN</name>
<dbReference type="OrthoDB" id="3748403at2"/>
<dbReference type="Pfam" id="PF07811">
    <property type="entry name" value="TadE"/>
    <property type="match status" value="1"/>
</dbReference>
<organism evidence="3 4">
    <name type="scientific">Nocardioides albidus</name>
    <dbReference type="NCBI Taxonomy" id="1517589"/>
    <lineage>
        <taxon>Bacteria</taxon>
        <taxon>Bacillati</taxon>
        <taxon>Actinomycetota</taxon>
        <taxon>Actinomycetes</taxon>
        <taxon>Propionibacteriales</taxon>
        <taxon>Nocardioidaceae</taxon>
        <taxon>Nocardioides</taxon>
    </lineage>
</organism>
<dbReference type="RefSeq" id="WP_139622511.1">
    <property type="nucleotide sequence ID" value="NZ_VDMP01000022.1"/>
</dbReference>
<sequence length="152" mass="16028">MVRCALRRRESGRDQRGAAAVEFALVAPLLIMLVFGIIGYGMMLSFRQTLSQAATEGARAAAVQLDGSKRDESATAALDDALGALEVGGTTLACGEAHVTCEVDPPVSCGPAQCVTVTVSYPYRDHPVVPTLPFLDQTLPETLTYSATVRVS</sequence>
<keyword evidence="1" id="KW-1133">Transmembrane helix</keyword>
<dbReference type="Proteomes" id="UP000313231">
    <property type="component" value="Unassembled WGS sequence"/>
</dbReference>
<dbReference type="InterPro" id="IPR012495">
    <property type="entry name" value="TadE-like_dom"/>
</dbReference>
<gene>
    <name evidence="3" type="ORF">FHP29_08865</name>
</gene>